<proteinExistence type="predicted"/>
<evidence type="ECO:0000313" key="2">
    <source>
        <dbReference type="EMBL" id="VVD05553.1"/>
    </source>
</evidence>
<feature type="compositionally biased region" description="Low complexity" evidence="1">
    <location>
        <begin position="45"/>
        <end position="59"/>
    </location>
</feature>
<dbReference type="AlphaFoldDB" id="A0A5E4R6J6"/>
<name>A0A5E4R6J6_9NEOP</name>
<feature type="region of interest" description="Disordered" evidence="1">
    <location>
        <begin position="1"/>
        <end position="109"/>
    </location>
</feature>
<evidence type="ECO:0000313" key="3">
    <source>
        <dbReference type="Proteomes" id="UP000324832"/>
    </source>
</evidence>
<protein>
    <submittedName>
        <fullName evidence="2">Uncharacterized protein</fullName>
    </submittedName>
</protein>
<sequence>AATCAASRWPTTSSGRSGGTSTRSGLSGSAPTSAGPSRTPRHRAASAGAGAAATAAAEGAPPPPPSCVWTWRGPRPTERRDTLAASSSAIQFTSSGNAASPSQLISVMM</sequence>
<evidence type="ECO:0000256" key="1">
    <source>
        <dbReference type="SAM" id="MobiDB-lite"/>
    </source>
</evidence>
<feature type="non-terminal residue" evidence="2">
    <location>
        <position position="1"/>
    </location>
</feature>
<accession>A0A5E4R6J6</accession>
<gene>
    <name evidence="2" type="ORF">LSINAPIS_LOCUS15067</name>
</gene>
<dbReference type="Proteomes" id="UP000324832">
    <property type="component" value="Unassembled WGS sequence"/>
</dbReference>
<feature type="compositionally biased region" description="Low complexity" evidence="1">
    <location>
        <begin position="11"/>
        <end position="29"/>
    </location>
</feature>
<feature type="compositionally biased region" description="Polar residues" evidence="1">
    <location>
        <begin position="84"/>
        <end position="109"/>
    </location>
</feature>
<keyword evidence="3" id="KW-1185">Reference proteome</keyword>
<dbReference type="EMBL" id="FZQP02006990">
    <property type="protein sequence ID" value="VVD05553.1"/>
    <property type="molecule type" value="Genomic_DNA"/>
</dbReference>
<reference evidence="2 3" key="1">
    <citation type="submission" date="2017-07" db="EMBL/GenBank/DDBJ databases">
        <authorList>
            <person name="Talla V."/>
            <person name="Backstrom N."/>
        </authorList>
    </citation>
    <scope>NUCLEOTIDE SEQUENCE [LARGE SCALE GENOMIC DNA]</scope>
</reference>
<organism evidence="2 3">
    <name type="scientific">Leptidea sinapis</name>
    <dbReference type="NCBI Taxonomy" id="189913"/>
    <lineage>
        <taxon>Eukaryota</taxon>
        <taxon>Metazoa</taxon>
        <taxon>Ecdysozoa</taxon>
        <taxon>Arthropoda</taxon>
        <taxon>Hexapoda</taxon>
        <taxon>Insecta</taxon>
        <taxon>Pterygota</taxon>
        <taxon>Neoptera</taxon>
        <taxon>Endopterygota</taxon>
        <taxon>Lepidoptera</taxon>
        <taxon>Glossata</taxon>
        <taxon>Ditrysia</taxon>
        <taxon>Papilionoidea</taxon>
        <taxon>Pieridae</taxon>
        <taxon>Dismorphiinae</taxon>
        <taxon>Leptidea</taxon>
    </lineage>
</organism>